<dbReference type="EMBL" id="LAZR01004804">
    <property type="protein sequence ID" value="KKN05450.1"/>
    <property type="molecule type" value="Genomic_DNA"/>
</dbReference>
<organism evidence="1">
    <name type="scientific">marine sediment metagenome</name>
    <dbReference type="NCBI Taxonomy" id="412755"/>
    <lineage>
        <taxon>unclassified sequences</taxon>
        <taxon>metagenomes</taxon>
        <taxon>ecological metagenomes</taxon>
    </lineage>
</organism>
<comment type="caution">
    <text evidence="1">The sequence shown here is derived from an EMBL/GenBank/DDBJ whole genome shotgun (WGS) entry which is preliminary data.</text>
</comment>
<proteinExistence type="predicted"/>
<sequence>MKLNVRGISHSSYYFHKRVLDMINAAKFNSLFENDHFLEFVYATLSTWGLERLDGKARLIKFIKFKESVLKNLDMLLKMAQVKFRKNSELN</sequence>
<dbReference type="AlphaFoldDB" id="A0A0F9MDM3"/>
<name>A0A0F9MDM3_9ZZZZ</name>
<gene>
    <name evidence="1" type="ORF">LCGC14_1087220</name>
</gene>
<protein>
    <submittedName>
        <fullName evidence="1">Uncharacterized protein</fullName>
    </submittedName>
</protein>
<reference evidence="1" key="1">
    <citation type="journal article" date="2015" name="Nature">
        <title>Complex archaea that bridge the gap between prokaryotes and eukaryotes.</title>
        <authorList>
            <person name="Spang A."/>
            <person name="Saw J.H."/>
            <person name="Jorgensen S.L."/>
            <person name="Zaremba-Niedzwiedzka K."/>
            <person name="Martijn J."/>
            <person name="Lind A.E."/>
            <person name="van Eijk R."/>
            <person name="Schleper C."/>
            <person name="Guy L."/>
            <person name="Ettema T.J."/>
        </authorList>
    </citation>
    <scope>NUCLEOTIDE SEQUENCE</scope>
</reference>
<accession>A0A0F9MDM3</accession>
<evidence type="ECO:0000313" key="1">
    <source>
        <dbReference type="EMBL" id="KKN05450.1"/>
    </source>
</evidence>